<evidence type="ECO:0000256" key="1">
    <source>
        <dbReference type="SAM" id="MobiDB-lite"/>
    </source>
</evidence>
<dbReference type="Proteomes" id="UP000094065">
    <property type="component" value="Unassembled WGS sequence"/>
</dbReference>
<keyword evidence="3" id="KW-1185">Reference proteome</keyword>
<name>A0A1E3HEE6_9TREE</name>
<gene>
    <name evidence="2" type="ORF">L202_07589</name>
</gene>
<feature type="region of interest" description="Disordered" evidence="1">
    <location>
        <begin position="1"/>
        <end position="25"/>
    </location>
</feature>
<reference evidence="2 3" key="1">
    <citation type="submission" date="2016-06" db="EMBL/GenBank/DDBJ databases">
        <title>Evolution of pathogenesis and genome organization in the Tremellales.</title>
        <authorList>
            <person name="Cuomo C."/>
            <person name="Litvintseva A."/>
            <person name="Heitman J."/>
            <person name="Chen Y."/>
            <person name="Sun S."/>
            <person name="Springer D."/>
            <person name="Dromer F."/>
            <person name="Young S."/>
            <person name="Zeng Q."/>
            <person name="Chapman S."/>
            <person name="Gujja S."/>
            <person name="Saif S."/>
            <person name="Birren B."/>
        </authorList>
    </citation>
    <scope>NUCLEOTIDE SEQUENCE [LARGE SCALE GENOMIC DNA]</scope>
    <source>
        <strain evidence="2 3">CBS 6039</strain>
    </source>
</reference>
<organism evidence="2 3">
    <name type="scientific">Cryptococcus amylolentus CBS 6039</name>
    <dbReference type="NCBI Taxonomy" id="1295533"/>
    <lineage>
        <taxon>Eukaryota</taxon>
        <taxon>Fungi</taxon>
        <taxon>Dikarya</taxon>
        <taxon>Basidiomycota</taxon>
        <taxon>Agaricomycotina</taxon>
        <taxon>Tremellomycetes</taxon>
        <taxon>Tremellales</taxon>
        <taxon>Cryptococcaceae</taxon>
        <taxon>Cryptococcus</taxon>
    </lineage>
</organism>
<dbReference type="RefSeq" id="XP_018989998.1">
    <property type="nucleotide sequence ID" value="XM_019142355.1"/>
</dbReference>
<dbReference type="OrthoDB" id="10297699at2759"/>
<accession>A0A1E3HEE6</accession>
<comment type="caution">
    <text evidence="2">The sequence shown here is derived from an EMBL/GenBank/DDBJ whole genome shotgun (WGS) entry which is preliminary data.</text>
</comment>
<proteinExistence type="predicted"/>
<dbReference type="AlphaFoldDB" id="A0A1E3HEE6"/>
<dbReference type="EMBL" id="AWGJ01000012">
    <property type="protein sequence ID" value="ODN74136.1"/>
    <property type="molecule type" value="Genomic_DNA"/>
</dbReference>
<dbReference type="GeneID" id="30158898"/>
<sequence>MAKTRGTDLAQGLAPPNAPPPTRPGVTLNDDVIREITGELVCDLNQKETAVLLRLNKVFHARFSKKVYGHFDLDFTLSKSFFGKLFPESLDHFLVFAYTNVDLVRPPGTRTDLAPLYYPIHHQYIGDVLSWIDDLRHRFRNLHDHTEALVIRDVEALKYIAVFLVTSLQLIKGAPLHAHQTLPFEERLFPQLGWVVYPKAFAADYRRLIPDERKDPYDVEPSTTPRKTTSPITCALHLASRCLFSPHRCVHPLHPEEQYPFATADLVLYDPTYDTGYLATTHHLVIHNIDLGYLRCNYIVEHLEFYLIGISQHNYEQMAGHDDDTGEQESWEEVERRWHEYEIQSWLVGFFHDCHKMYEGYRSVERSLGRVELIEFNNTNADIRLCFKKALRRLGGVPRKYASRGFDEREYMKNWAGKLVANRPGTKRCEGCGESA</sequence>
<evidence type="ECO:0000313" key="3">
    <source>
        <dbReference type="Proteomes" id="UP000094065"/>
    </source>
</evidence>
<evidence type="ECO:0000313" key="2">
    <source>
        <dbReference type="EMBL" id="ODN74136.1"/>
    </source>
</evidence>
<protein>
    <submittedName>
        <fullName evidence="2">Uncharacterized protein</fullName>
    </submittedName>
</protein>